<dbReference type="InterPro" id="IPR011990">
    <property type="entry name" value="TPR-like_helical_dom_sf"/>
</dbReference>
<dbReference type="OrthoDB" id="5379420at2759"/>
<proteinExistence type="predicted"/>
<dbReference type="Proteomes" id="UP000034112">
    <property type="component" value="Unassembled WGS sequence"/>
</dbReference>
<accession>A0A0F9XJ64</accession>
<dbReference type="SUPFAM" id="SSF81901">
    <property type="entry name" value="HCP-like"/>
    <property type="match status" value="1"/>
</dbReference>
<evidence type="ECO:0000313" key="2">
    <source>
        <dbReference type="EMBL" id="KKP04505.1"/>
    </source>
</evidence>
<dbReference type="AlphaFoldDB" id="A0A0F9XJ64"/>
<comment type="caution">
    <text evidence="2">The sequence shown here is derived from an EMBL/GenBank/DDBJ whole genome shotgun (WGS) entry which is preliminary data.</text>
</comment>
<evidence type="ECO:0000313" key="3">
    <source>
        <dbReference type="Proteomes" id="UP000034112"/>
    </source>
</evidence>
<evidence type="ECO:0000256" key="1">
    <source>
        <dbReference type="PROSITE-ProRule" id="PRU00339"/>
    </source>
</evidence>
<reference evidence="3" key="1">
    <citation type="journal article" date="2015" name="Genome Announc.">
        <title>Draft whole-genome sequence of the biocontrol agent Trichoderma harzianum T6776.</title>
        <authorList>
            <person name="Baroncelli R."/>
            <person name="Piaggeschi G."/>
            <person name="Fiorini L."/>
            <person name="Bertolini E."/>
            <person name="Zapparata A."/>
            <person name="Pe M.E."/>
            <person name="Sarrocco S."/>
            <person name="Vannacci G."/>
        </authorList>
    </citation>
    <scope>NUCLEOTIDE SEQUENCE [LARGE SCALE GENOMIC DNA]</scope>
    <source>
        <strain evidence="3">T6776</strain>
    </source>
</reference>
<gene>
    <name evidence="2" type="ORF">THAR02_03390</name>
</gene>
<feature type="repeat" description="TPR" evidence="1">
    <location>
        <begin position="196"/>
        <end position="229"/>
    </location>
</feature>
<keyword evidence="1" id="KW-0802">TPR repeat</keyword>
<sequence>MSTCRYCKAVWPLVSSARSLRIASATNSTIQRQASSVSKPGQLRHYAVPRLKRTGPSPLEVYKLSEIPQSSLEAVISRNPEAFQRHTPEEYYKCAEKFHEAISRGSDPWSTTLTGKNGFPVELIHETACIMRQIRGPRSADAFATALWASVSEAGYRPSILSLARHLARSGAYGRVAQLRKVEARFKQLVSTARDPDALTVEGELQYEQGNYEAAIRALQRALQVGTAGFEWKPYCQLCMGKAFVKTSRHDEARAIFESLSEIGLIEADIELGKLLRVSDRDAAERHLFTAASNGRADMFSLLSEIALEKVAESGDDKASKEESQRWAKEWSKLADLRTEY</sequence>
<organism evidence="2 3">
    <name type="scientific">Trichoderma harzianum</name>
    <name type="common">Hypocrea lixii</name>
    <dbReference type="NCBI Taxonomy" id="5544"/>
    <lineage>
        <taxon>Eukaryota</taxon>
        <taxon>Fungi</taxon>
        <taxon>Dikarya</taxon>
        <taxon>Ascomycota</taxon>
        <taxon>Pezizomycotina</taxon>
        <taxon>Sordariomycetes</taxon>
        <taxon>Hypocreomycetidae</taxon>
        <taxon>Hypocreales</taxon>
        <taxon>Hypocreaceae</taxon>
        <taxon>Trichoderma</taxon>
    </lineage>
</organism>
<dbReference type="Gene3D" id="1.25.40.10">
    <property type="entry name" value="Tetratricopeptide repeat domain"/>
    <property type="match status" value="1"/>
</dbReference>
<dbReference type="PROSITE" id="PS50005">
    <property type="entry name" value="TPR"/>
    <property type="match status" value="1"/>
</dbReference>
<name>A0A0F9XJ64_TRIHA</name>
<protein>
    <submittedName>
        <fullName evidence="2">Uncharacterized protein</fullName>
    </submittedName>
</protein>
<dbReference type="InterPro" id="IPR019734">
    <property type="entry name" value="TPR_rpt"/>
</dbReference>
<dbReference type="OMA" id="ACIMRQI"/>
<dbReference type="EMBL" id="JOKZ01000075">
    <property type="protein sequence ID" value="KKP04505.1"/>
    <property type="molecule type" value="Genomic_DNA"/>
</dbReference>